<accession>A0A1G2QCS7</accession>
<keyword evidence="2" id="KW-1133">Transmembrane helix</keyword>
<keyword evidence="2" id="KW-0812">Transmembrane</keyword>
<dbReference type="EMBL" id="MHTG01000006">
    <property type="protein sequence ID" value="OHA57761.1"/>
    <property type="molecule type" value="Genomic_DNA"/>
</dbReference>
<keyword evidence="2" id="KW-0472">Membrane</keyword>
<feature type="region of interest" description="Disordered" evidence="1">
    <location>
        <begin position="1"/>
        <end position="21"/>
    </location>
</feature>
<gene>
    <name evidence="3" type="ORF">A2114_01450</name>
</gene>
<evidence type="ECO:0000256" key="2">
    <source>
        <dbReference type="SAM" id="Phobius"/>
    </source>
</evidence>
<protein>
    <submittedName>
        <fullName evidence="3">Uncharacterized protein</fullName>
    </submittedName>
</protein>
<reference evidence="3 4" key="1">
    <citation type="journal article" date="2016" name="Nat. Commun.">
        <title>Thousands of microbial genomes shed light on interconnected biogeochemical processes in an aquifer system.</title>
        <authorList>
            <person name="Anantharaman K."/>
            <person name="Brown C.T."/>
            <person name="Hug L.A."/>
            <person name="Sharon I."/>
            <person name="Castelle C.J."/>
            <person name="Probst A.J."/>
            <person name="Thomas B.C."/>
            <person name="Singh A."/>
            <person name="Wilkins M.J."/>
            <person name="Karaoz U."/>
            <person name="Brodie E.L."/>
            <person name="Williams K.H."/>
            <person name="Hubbard S.S."/>
            <person name="Banfield J.F."/>
        </authorList>
    </citation>
    <scope>NUCLEOTIDE SEQUENCE [LARGE SCALE GENOMIC DNA]</scope>
</reference>
<name>A0A1G2QCS7_9BACT</name>
<proteinExistence type="predicted"/>
<organism evidence="3 4">
    <name type="scientific">Candidatus Vogelbacteria bacterium GWA1_51_14</name>
    <dbReference type="NCBI Taxonomy" id="1802435"/>
    <lineage>
        <taxon>Bacteria</taxon>
        <taxon>Candidatus Vogeliibacteriota</taxon>
    </lineage>
</organism>
<feature type="transmembrane region" description="Helical" evidence="2">
    <location>
        <begin position="31"/>
        <end position="50"/>
    </location>
</feature>
<feature type="compositionally biased region" description="Polar residues" evidence="1">
    <location>
        <begin position="1"/>
        <end position="13"/>
    </location>
</feature>
<comment type="caution">
    <text evidence="3">The sequence shown here is derived from an EMBL/GenBank/DDBJ whole genome shotgun (WGS) entry which is preliminary data.</text>
</comment>
<dbReference type="Proteomes" id="UP000176494">
    <property type="component" value="Unassembled WGS sequence"/>
</dbReference>
<evidence type="ECO:0000313" key="3">
    <source>
        <dbReference type="EMBL" id="OHA57761.1"/>
    </source>
</evidence>
<evidence type="ECO:0000313" key="4">
    <source>
        <dbReference type="Proteomes" id="UP000176494"/>
    </source>
</evidence>
<sequence length="472" mass="52869">MDPDNQTPINPISTPEPKLEPKPESKINWRFLIAVPVVFIFTLFVIYLFLSTTKIEGSLFYSNIANVKLMIPGGWEIDNTSNINLPVGFKEPAFALKKTGSACIIVKAEWDPDISNSIKQISRADRIFSDWTQFDGSWYIASTTDSAKYSYSSDARQYLNGEFRVSNGLRSGPFLLFMTNGKAVPNNCNDDFDEMLKTVEPYYEMVNLDSSSSGILVTEKVWDDNRYSEVEKSYEHLVFIADGSKERYEIMRIPPGTWTESFFVLDNNLYFPVNSYKSSSTEEAWQFDSAIYSLNPFSKKLSIVSGTATTNSYISSLFIRDSIAYYLIGDSDLARCLESYYPCPAGLYSIPLMGGDSILVASSSLGGWILGYVPDEKAFYLGQRWGDAGCASASFSKIVNSREESIVKFDGCYGADEVDLIAYQQTQDKIDEIVKKADASKILTKAIHIDGGILKPTIDDISSYASFYFDKK</sequence>
<evidence type="ECO:0000256" key="1">
    <source>
        <dbReference type="SAM" id="MobiDB-lite"/>
    </source>
</evidence>
<dbReference type="AlphaFoldDB" id="A0A1G2QCS7"/>